<proteinExistence type="predicted"/>
<keyword evidence="3" id="KW-1185">Reference proteome</keyword>
<dbReference type="Proteomes" id="UP000317650">
    <property type="component" value="Chromosome 8"/>
</dbReference>
<evidence type="ECO:0000313" key="2">
    <source>
        <dbReference type="EMBL" id="THU68726.1"/>
    </source>
</evidence>
<comment type="caution">
    <text evidence="2">The sequence shown here is derived from an EMBL/GenBank/DDBJ whole genome shotgun (WGS) entry which is preliminary data.</text>
</comment>
<protein>
    <submittedName>
        <fullName evidence="2">Uncharacterized protein</fullName>
    </submittedName>
</protein>
<dbReference type="AlphaFoldDB" id="A0A4S8K1X0"/>
<name>A0A4S8K1X0_MUSBA</name>
<gene>
    <name evidence="2" type="ORF">C4D60_Mb08t06890</name>
</gene>
<sequence length="527" mass="58887">MPLLPLREILPDIRRGADVGRVCSLIICNNRPLNRCKPNRSTRINTHIYAQTMKGERSESVDGEGFDEFAQSIRHSEFLKKAILLPVLTLATRLRGLLLRRSFPSRERPHAVRKRSSTICGETFTEAHLPAILDQHHENPEQCRPHDPRPPPLPPLTWHTSDVALLPFPGWVFLSRNVSRVLYWLQLLAAPSCVSLSLMRLVEQNFGELRPDDPGKKNRKAALNIFYSLALAEALLFLAEKAYWEWKVTYSLLLEEVNRECHLGATGMLFIKRFFYDAYSKCVEGSIFDGLKMDLVTFGEELLGSSSRDEHLTGARVLLKFSTNHRFADGTLRKIGTSTPVIEMLNWKTPAEEEIRRSAEVIVSKLARKKQNALRVAGIPGATESISSYTGRSNSNSRPDEVSRQCAGADYHADHEFSNCNLLGLLILKKLAKDHDKCGKIGNTRGLLATIIDFTGGGERLGRRESATESQVKAVKRSAVDLLQERIDAAAEHGVGRSRGDARYAGIGEQEQLLQDSEGDECRGKAG</sequence>
<dbReference type="PANTHER" id="PTHR33115:SF50">
    <property type="entry name" value="ARM REPEAT SUPERFAMILY PROTEIN"/>
    <property type="match status" value="1"/>
</dbReference>
<accession>A0A4S8K1X0</accession>
<dbReference type="STRING" id="52838.A0A4S8K1X0"/>
<reference evidence="2 3" key="1">
    <citation type="journal article" date="2019" name="Nat. Plants">
        <title>Genome sequencing of Musa balbisiana reveals subgenome evolution and function divergence in polyploid bananas.</title>
        <authorList>
            <person name="Yao X."/>
        </authorList>
    </citation>
    <scope>NUCLEOTIDE SEQUENCE [LARGE SCALE GENOMIC DNA]</scope>
    <source>
        <strain evidence="3">cv. DH-PKW</strain>
        <tissue evidence="2">Leaves</tissue>
    </source>
</reference>
<dbReference type="PANTHER" id="PTHR33115">
    <property type="entry name" value="ARM REPEAT SUPERFAMILY PROTEIN"/>
    <property type="match status" value="1"/>
</dbReference>
<evidence type="ECO:0000313" key="3">
    <source>
        <dbReference type="Proteomes" id="UP000317650"/>
    </source>
</evidence>
<dbReference type="EMBL" id="PYDT01000002">
    <property type="protein sequence ID" value="THU68726.1"/>
    <property type="molecule type" value="Genomic_DNA"/>
</dbReference>
<feature type="region of interest" description="Disordered" evidence="1">
    <location>
        <begin position="507"/>
        <end position="527"/>
    </location>
</feature>
<evidence type="ECO:0000256" key="1">
    <source>
        <dbReference type="SAM" id="MobiDB-lite"/>
    </source>
</evidence>
<organism evidence="2 3">
    <name type="scientific">Musa balbisiana</name>
    <name type="common">Banana</name>
    <dbReference type="NCBI Taxonomy" id="52838"/>
    <lineage>
        <taxon>Eukaryota</taxon>
        <taxon>Viridiplantae</taxon>
        <taxon>Streptophyta</taxon>
        <taxon>Embryophyta</taxon>
        <taxon>Tracheophyta</taxon>
        <taxon>Spermatophyta</taxon>
        <taxon>Magnoliopsida</taxon>
        <taxon>Liliopsida</taxon>
        <taxon>Zingiberales</taxon>
        <taxon>Musaceae</taxon>
        <taxon>Musa</taxon>
    </lineage>
</organism>